<name>A0A229UP12_9BACL</name>
<dbReference type="AlphaFoldDB" id="A0A229UP12"/>
<comment type="caution">
    <text evidence="11">The sequence shown here is derived from an EMBL/GenBank/DDBJ whole genome shotgun (WGS) entry which is preliminary data.</text>
</comment>
<keyword evidence="1 10" id="KW-0171">Cobalt transport</keyword>
<organism evidence="11 12">
    <name type="scientific">Paenibacillus rigui</name>
    <dbReference type="NCBI Taxonomy" id="554312"/>
    <lineage>
        <taxon>Bacteria</taxon>
        <taxon>Bacillati</taxon>
        <taxon>Bacillota</taxon>
        <taxon>Bacilli</taxon>
        <taxon>Bacillales</taxon>
        <taxon>Paenibacillaceae</taxon>
        <taxon>Paenibacillus</taxon>
    </lineage>
</organism>
<evidence type="ECO:0000313" key="12">
    <source>
        <dbReference type="Proteomes" id="UP000215509"/>
    </source>
</evidence>
<evidence type="ECO:0000256" key="6">
    <source>
        <dbReference type="ARBA" id="ARBA00022989"/>
    </source>
</evidence>
<evidence type="ECO:0000256" key="4">
    <source>
        <dbReference type="ARBA" id="ARBA00022573"/>
    </source>
</evidence>
<comment type="subunit">
    <text evidence="10">Forms an energy-coupling factor (ECF) transporter complex composed of an ATP-binding protein (A component, CbiO), a transmembrane protein (T component, CbiQ) and 2 possible substrate-capture proteins (S components, CbiM and CbiN) of unknown stoichimetry.</text>
</comment>
<evidence type="ECO:0000256" key="10">
    <source>
        <dbReference type="HAMAP-Rule" id="MF_00330"/>
    </source>
</evidence>
<keyword evidence="2 10" id="KW-0813">Transport</keyword>
<dbReference type="RefSeq" id="WP_094015905.1">
    <property type="nucleotide sequence ID" value="NZ_NMQW01000023.1"/>
</dbReference>
<accession>A0A229UP12</accession>
<dbReference type="GO" id="GO:0015087">
    <property type="term" value="F:cobalt ion transmembrane transporter activity"/>
    <property type="evidence" value="ECO:0007669"/>
    <property type="project" value="UniProtKB-UniRule"/>
</dbReference>
<comment type="similarity">
    <text evidence="10">Belongs to the CbiN family.</text>
</comment>
<evidence type="ECO:0000256" key="1">
    <source>
        <dbReference type="ARBA" id="ARBA00022426"/>
    </source>
</evidence>
<protein>
    <recommendedName>
        <fullName evidence="10">Cobalt transport protein CbiN</fullName>
    </recommendedName>
    <alternativeName>
        <fullName evidence="10">Energy-coupling factor transporter probable substrate-capture protein CbiN</fullName>
        <shortName evidence="10">ECF transporter S component CbiN</shortName>
    </alternativeName>
</protein>
<dbReference type="Proteomes" id="UP000215509">
    <property type="component" value="Unassembled WGS sequence"/>
</dbReference>
<keyword evidence="4 10" id="KW-0169">Cobalamin biosynthesis</keyword>
<keyword evidence="9 10" id="KW-0170">Cobalt</keyword>
<evidence type="ECO:0000256" key="8">
    <source>
        <dbReference type="ARBA" id="ARBA00023136"/>
    </source>
</evidence>
<keyword evidence="7 10" id="KW-0406">Ion transport</keyword>
<dbReference type="Pfam" id="PF02553">
    <property type="entry name" value="CbiN"/>
    <property type="match status" value="1"/>
</dbReference>
<comment type="pathway">
    <text evidence="10">Cofactor biosynthesis; adenosylcobalamin biosynthesis.</text>
</comment>
<sequence>MTTRSKNMLMLAGVILLAVLPLLLVNGDFSGADGAAEQAISELHPNYKPWFAPLLEPPAETESMLFALQAAIGAGVIGFTIGWFKGKSSKSPSESKTYTNTNTQ</sequence>
<evidence type="ECO:0000256" key="7">
    <source>
        <dbReference type="ARBA" id="ARBA00023065"/>
    </source>
</evidence>
<dbReference type="EMBL" id="NMQW01000023">
    <property type="protein sequence ID" value="OXM85142.1"/>
    <property type="molecule type" value="Genomic_DNA"/>
</dbReference>
<dbReference type="GO" id="GO:0005886">
    <property type="term" value="C:plasma membrane"/>
    <property type="evidence" value="ECO:0007669"/>
    <property type="project" value="UniProtKB-SubCell"/>
</dbReference>
<dbReference type="OrthoDB" id="1551318at2"/>
<gene>
    <name evidence="10" type="primary">cbiN</name>
    <name evidence="11" type="ORF">CF651_16170</name>
</gene>
<comment type="function">
    <text evidence="10">Part of the energy-coupling factor (ECF) transporter complex CbiMNOQ involved in cobalt import.</text>
</comment>
<dbReference type="PANTHER" id="PTHR38662">
    <property type="entry name" value="COBALT TRANSPORT PROTEIN CBIN"/>
    <property type="match status" value="1"/>
</dbReference>
<comment type="caution">
    <text evidence="10">Lacks conserved residue(s) required for the propagation of feature annotation.</text>
</comment>
<dbReference type="InterPro" id="IPR003705">
    <property type="entry name" value="CbiN"/>
</dbReference>
<dbReference type="UniPathway" id="UPA00148"/>
<keyword evidence="8 10" id="KW-0472">Membrane</keyword>
<evidence type="ECO:0000313" key="11">
    <source>
        <dbReference type="EMBL" id="OXM85142.1"/>
    </source>
</evidence>
<feature type="transmembrane region" description="Helical" evidence="10">
    <location>
        <begin position="65"/>
        <end position="84"/>
    </location>
</feature>
<keyword evidence="12" id="KW-1185">Reference proteome</keyword>
<keyword evidence="3 10" id="KW-1003">Cell membrane</keyword>
<comment type="subcellular location">
    <subcellularLocation>
        <location evidence="10">Cell membrane</location>
        <topology evidence="10">Multi-pass membrane protein</topology>
    </subcellularLocation>
</comment>
<dbReference type="PANTHER" id="PTHR38662:SF1">
    <property type="entry name" value="COBALT TRANSPORT PROTEIN CBIN"/>
    <property type="match status" value="1"/>
</dbReference>
<dbReference type="GO" id="GO:0009236">
    <property type="term" value="P:cobalamin biosynthetic process"/>
    <property type="evidence" value="ECO:0007669"/>
    <property type="project" value="UniProtKB-UniRule"/>
</dbReference>
<keyword evidence="6 10" id="KW-1133">Transmembrane helix</keyword>
<evidence type="ECO:0000256" key="2">
    <source>
        <dbReference type="ARBA" id="ARBA00022448"/>
    </source>
</evidence>
<dbReference type="NCBIfam" id="NF002780">
    <property type="entry name" value="PRK02898.1"/>
    <property type="match status" value="1"/>
</dbReference>
<proteinExistence type="inferred from homology"/>
<evidence type="ECO:0000256" key="3">
    <source>
        <dbReference type="ARBA" id="ARBA00022475"/>
    </source>
</evidence>
<keyword evidence="5 10" id="KW-0812">Transmembrane</keyword>
<reference evidence="11 12" key="1">
    <citation type="submission" date="2017-07" db="EMBL/GenBank/DDBJ databases">
        <title>Genome sequencing and assembly of Paenibacillus rigui.</title>
        <authorList>
            <person name="Mayilraj S."/>
        </authorList>
    </citation>
    <scope>NUCLEOTIDE SEQUENCE [LARGE SCALE GENOMIC DNA]</scope>
    <source>
        <strain evidence="11 12">JCM 16352</strain>
    </source>
</reference>
<evidence type="ECO:0000256" key="9">
    <source>
        <dbReference type="ARBA" id="ARBA00023285"/>
    </source>
</evidence>
<dbReference type="HAMAP" id="MF_00330">
    <property type="entry name" value="CbiN"/>
    <property type="match status" value="1"/>
</dbReference>
<evidence type="ECO:0000256" key="5">
    <source>
        <dbReference type="ARBA" id="ARBA00022692"/>
    </source>
</evidence>